<name>A0A644T8F4_9ZZZZ</name>
<evidence type="ECO:0000256" key="3">
    <source>
        <dbReference type="ARBA" id="ARBA00012239"/>
    </source>
</evidence>
<evidence type="ECO:0000256" key="2">
    <source>
        <dbReference type="ARBA" id="ARBA00010447"/>
    </source>
</evidence>
<accession>A0A644T8F4</accession>
<evidence type="ECO:0000256" key="5">
    <source>
        <dbReference type="ARBA" id="ARBA00050776"/>
    </source>
</evidence>
<dbReference type="PIRSF" id="PIRSF005572">
    <property type="entry name" value="NifS"/>
    <property type="match status" value="1"/>
</dbReference>
<keyword evidence="4" id="KW-0663">Pyridoxal phosphate</keyword>
<comment type="cofactor">
    <cofactor evidence="1">
        <name>pyridoxal 5'-phosphate</name>
        <dbReference type="ChEBI" id="CHEBI:597326"/>
    </cofactor>
</comment>
<dbReference type="Gene3D" id="3.90.1150.10">
    <property type="entry name" value="Aspartate Aminotransferase, domain 1"/>
    <property type="match status" value="1"/>
</dbReference>
<dbReference type="PANTHER" id="PTHR43586">
    <property type="entry name" value="CYSTEINE DESULFURASE"/>
    <property type="match status" value="1"/>
</dbReference>
<dbReference type="InterPro" id="IPR015424">
    <property type="entry name" value="PyrdxlP-dep_Trfase"/>
</dbReference>
<evidence type="ECO:0000259" key="6">
    <source>
        <dbReference type="Pfam" id="PF00266"/>
    </source>
</evidence>
<comment type="similarity">
    <text evidence="2">Belongs to the class-V pyridoxal-phosphate-dependent aminotransferase family. Csd subfamily.</text>
</comment>
<dbReference type="SUPFAM" id="SSF53383">
    <property type="entry name" value="PLP-dependent transferases"/>
    <property type="match status" value="1"/>
</dbReference>
<reference evidence="7" key="1">
    <citation type="submission" date="2019-08" db="EMBL/GenBank/DDBJ databases">
        <authorList>
            <person name="Kucharzyk K."/>
            <person name="Murdoch R.W."/>
            <person name="Higgins S."/>
            <person name="Loffler F."/>
        </authorList>
    </citation>
    <scope>NUCLEOTIDE SEQUENCE</scope>
</reference>
<protein>
    <recommendedName>
        <fullName evidence="3">cysteine desulfurase</fullName>
        <ecNumber evidence="3">2.8.1.7</ecNumber>
    </recommendedName>
</protein>
<organism evidence="7">
    <name type="scientific">bioreactor metagenome</name>
    <dbReference type="NCBI Taxonomy" id="1076179"/>
    <lineage>
        <taxon>unclassified sequences</taxon>
        <taxon>metagenomes</taxon>
        <taxon>ecological metagenomes</taxon>
    </lineage>
</organism>
<dbReference type="EC" id="2.8.1.7" evidence="3"/>
<gene>
    <name evidence="7" type="primary">csd_2</name>
    <name evidence="7" type="ORF">SDC9_07796</name>
</gene>
<dbReference type="InterPro" id="IPR015422">
    <property type="entry name" value="PyrdxlP-dep_Trfase_small"/>
</dbReference>
<sequence length="425" mass="47725">MNEIKKEFQIFENYKNEYGKDLIYLDSAATSLTPKSVLSKMNEYYSNYRSNVNRASSKIAEKATNEFEKSREKLAKYLNSREEEIIWTSGATASSNLLIDLISLHDDEFPFLDEGDEILTTIMEHHSSLLPLQKLAKNKKMELVFLELDSDFNLDISNLENLVSEKTKIVSITLASNVLGTINNIKEIVREIKKKNDKVFVICDMTAGFGHFPINMNEMEKYIDAAYFSFHKAFGPTGVGVLWLKREISRQMNPTILGGGIVSHVEREKTDFRSDAKVFEAGTPNIAGIIGAGEAVDFLNEISLESLSHSQKLVEYFLNKISEINSQNKNILEIKPFAALPENNSGTVSMQVFVNGKEIHPHDVAEVLAGDNVAVRAGHHCAEPLVNYLGTKNGFARVSFHIYNSKEDVDVLTNSLLKIGKVFNR</sequence>
<dbReference type="InterPro" id="IPR016454">
    <property type="entry name" value="Cysteine_dSase"/>
</dbReference>
<dbReference type="GO" id="GO:0031071">
    <property type="term" value="F:cysteine desulfurase activity"/>
    <property type="evidence" value="ECO:0007669"/>
    <property type="project" value="UniProtKB-EC"/>
</dbReference>
<dbReference type="PANTHER" id="PTHR43586:SF8">
    <property type="entry name" value="CYSTEINE DESULFURASE 1, CHLOROPLASTIC"/>
    <property type="match status" value="1"/>
</dbReference>
<dbReference type="EMBL" id="VSSQ01000017">
    <property type="protein sequence ID" value="MPL62191.1"/>
    <property type="molecule type" value="Genomic_DNA"/>
</dbReference>
<keyword evidence="7" id="KW-0808">Transferase</keyword>
<proteinExistence type="inferred from homology"/>
<comment type="catalytic activity">
    <reaction evidence="5">
        <text>(sulfur carrier)-H + L-cysteine = (sulfur carrier)-SH + L-alanine</text>
        <dbReference type="Rhea" id="RHEA:43892"/>
        <dbReference type="Rhea" id="RHEA-COMP:14737"/>
        <dbReference type="Rhea" id="RHEA-COMP:14739"/>
        <dbReference type="ChEBI" id="CHEBI:29917"/>
        <dbReference type="ChEBI" id="CHEBI:35235"/>
        <dbReference type="ChEBI" id="CHEBI:57972"/>
        <dbReference type="ChEBI" id="CHEBI:64428"/>
        <dbReference type="EC" id="2.8.1.7"/>
    </reaction>
</comment>
<dbReference type="InterPro" id="IPR015421">
    <property type="entry name" value="PyrdxlP-dep_Trfase_major"/>
</dbReference>
<dbReference type="AlphaFoldDB" id="A0A644T8F4"/>
<evidence type="ECO:0000256" key="4">
    <source>
        <dbReference type="ARBA" id="ARBA00022898"/>
    </source>
</evidence>
<comment type="caution">
    <text evidence="7">The sequence shown here is derived from an EMBL/GenBank/DDBJ whole genome shotgun (WGS) entry which is preliminary data.</text>
</comment>
<evidence type="ECO:0000313" key="7">
    <source>
        <dbReference type="EMBL" id="MPL62191.1"/>
    </source>
</evidence>
<dbReference type="Pfam" id="PF00266">
    <property type="entry name" value="Aminotran_5"/>
    <property type="match status" value="1"/>
</dbReference>
<dbReference type="InterPro" id="IPR000192">
    <property type="entry name" value="Aminotrans_V_dom"/>
</dbReference>
<dbReference type="Gene3D" id="3.40.640.10">
    <property type="entry name" value="Type I PLP-dependent aspartate aminotransferase-like (Major domain)"/>
    <property type="match status" value="1"/>
</dbReference>
<evidence type="ECO:0000256" key="1">
    <source>
        <dbReference type="ARBA" id="ARBA00001933"/>
    </source>
</evidence>
<feature type="domain" description="Aminotransferase class V" evidence="6">
    <location>
        <begin position="23"/>
        <end position="412"/>
    </location>
</feature>